<evidence type="ECO:0000259" key="2">
    <source>
        <dbReference type="PROSITE" id="PS50003"/>
    </source>
</evidence>
<dbReference type="InterPro" id="IPR011993">
    <property type="entry name" value="PH-like_dom_sf"/>
</dbReference>
<gene>
    <name evidence="3" type="ORF">L798_04460</name>
</gene>
<dbReference type="SUPFAM" id="SSF50729">
    <property type="entry name" value="PH domain-like"/>
    <property type="match status" value="1"/>
</dbReference>
<dbReference type="AlphaFoldDB" id="A0A067QF51"/>
<evidence type="ECO:0000313" key="3">
    <source>
        <dbReference type="EMBL" id="KDR03817.1"/>
    </source>
</evidence>
<dbReference type="OMA" id="ANEDMGM"/>
<sequence>MKMSDNHDESFSVFTKVQLSGILFKKSFAPHSNKWSKRFFIVKEGFLLYYSESEKKVFDKKGCFNIHPKGVIPVGGCIIQASTELGQDYVIRITSDSFVHGSVALGTETRYDQDRWIQVLQEAARITWENSRMGESIIRDLESQGLQLNKEKQSYVEQLHEETIALQDEIDKNEELEKLNIALDEEKQRLEQVIKEFQKEHEIMKLEYEETIAAVKMVQQDKEALHSTTQSLLNNLSELEEEKKKILQNLHQTEDQNSRMSHATQNLQVHLQGIEEEQRCLLDEKQEIEERFQENELRAKVLEEEKQIISQNSNQLLSSLNDLLTQKDLPEAELRLEVSARLDAERRLRLAQDSVHHLEGALQTDISPSALRTKILPDVKKLRKFFEHVAEEARLDANMPVIMKNAVYARKTLAKKARTQMLEQSRQENAKTLGIDLDGIPTSDAPLKRSLSIMISKKSLKPHLTRTKSSRSSNCKYTYFMAIMNHSILAVTINLYVTSRQG</sequence>
<dbReference type="PROSITE" id="PS50003">
    <property type="entry name" value="PH_DOMAIN"/>
    <property type="match status" value="1"/>
</dbReference>
<proteinExistence type="predicted"/>
<feature type="coiled-coil region" evidence="1">
    <location>
        <begin position="138"/>
        <end position="305"/>
    </location>
</feature>
<dbReference type="InParanoid" id="A0A067QF51"/>
<accession>A0A067QF51</accession>
<dbReference type="eggNOG" id="ENOG502QTF5">
    <property type="taxonomic scope" value="Eukaryota"/>
</dbReference>
<dbReference type="InterPro" id="IPR001849">
    <property type="entry name" value="PH_domain"/>
</dbReference>
<dbReference type="Gene3D" id="2.30.29.30">
    <property type="entry name" value="Pleckstrin-homology domain (PH domain)/Phosphotyrosine-binding domain (PTB)"/>
    <property type="match status" value="1"/>
</dbReference>
<organism evidence="3 4">
    <name type="scientific">Zootermopsis nevadensis</name>
    <name type="common">Dampwood termite</name>
    <dbReference type="NCBI Taxonomy" id="136037"/>
    <lineage>
        <taxon>Eukaryota</taxon>
        <taxon>Metazoa</taxon>
        <taxon>Ecdysozoa</taxon>
        <taxon>Arthropoda</taxon>
        <taxon>Hexapoda</taxon>
        <taxon>Insecta</taxon>
        <taxon>Pterygota</taxon>
        <taxon>Neoptera</taxon>
        <taxon>Polyneoptera</taxon>
        <taxon>Dictyoptera</taxon>
        <taxon>Blattodea</taxon>
        <taxon>Blattoidea</taxon>
        <taxon>Termitoidae</taxon>
        <taxon>Termopsidae</taxon>
        <taxon>Zootermopsis</taxon>
    </lineage>
</organism>
<dbReference type="SMART" id="SM00233">
    <property type="entry name" value="PH"/>
    <property type="match status" value="1"/>
</dbReference>
<reference evidence="3 4" key="1">
    <citation type="journal article" date="2014" name="Nat. Commun.">
        <title>Molecular traces of alternative social organization in a termite genome.</title>
        <authorList>
            <person name="Terrapon N."/>
            <person name="Li C."/>
            <person name="Robertson H.M."/>
            <person name="Ji L."/>
            <person name="Meng X."/>
            <person name="Booth W."/>
            <person name="Chen Z."/>
            <person name="Childers C.P."/>
            <person name="Glastad K.M."/>
            <person name="Gokhale K."/>
            <person name="Gowin J."/>
            <person name="Gronenberg W."/>
            <person name="Hermansen R.A."/>
            <person name="Hu H."/>
            <person name="Hunt B.G."/>
            <person name="Huylmans A.K."/>
            <person name="Khalil S.M."/>
            <person name="Mitchell R.D."/>
            <person name="Munoz-Torres M.C."/>
            <person name="Mustard J.A."/>
            <person name="Pan H."/>
            <person name="Reese J.T."/>
            <person name="Scharf M.E."/>
            <person name="Sun F."/>
            <person name="Vogel H."/>
            <person name="Xiao J."/>
            <person name="Yang W."/>
            <person name="Yang Z."/>
            <person name="Yang Z."/>
            <person name="Zhou J."/>
            <person name="Zhu J."/>
            <person name="Brent C.S."/>
            <person name="Elsik C.G."/>
            <person name="Goodisman M.A."/>
            <person name="Liberles D.A."/>
            <person name="Roe R.M."/>
            <person name="Vargo E.L."/>
            <person name="Vilcinskas A."/>
            <person name="Wang J."/>
            <person name="Bornberg-Bauer E."/>
            <person name="Korb J."/>
            <person name="Zhang G."/>
            <person name="Liebig J."/>
        </authorList>
    </citation>
    <scope>NUCLEOTIDE SEQUENCE [LARGE SCALE GENOMIC DNA]</scope>
    <source>
        <tissue evidence="3">Whole organism</tissue>
    </source>
</reference>
<keyword evidence="4" id="KW-1185">Reference proteome</keyword>
<keyword evidence="1" id="KW-0175">Coiled coil</keyword>
<dbReference type="Pfam" id="PF00169">
    <property type="entry name" value="PH"/>
    <property type="match status" value="1"/>
</dbReference>
<evidence type="ECO:0000313" key="4">
    <source>
        <dbReference type="Proteomes" id="UP000027135"/>
    </source>
</evidence>
<protein>
    <recommendedName>
        <fullName evidence="2">PH domain-containing protein</fullName>
    </recommendedName>
</protein>
<dbReference type="PANTHER" id="PTHR14383">
    <property type="entry name" value="SWAP-70 RECOMBINASE"/>
    <property type="match status" value="1"/>
</dbReference>
<dbReference type="EMBL" id="KK853628">
    <property type="protein sequence ID" value="KDR03817.1"/>
    <property type="molecule type" value="Genomic_DNA"/>
</dbReference>
<feature type="domain" description="PH" evidence="2">
    <location>
        <begin position="16"/>
        <end position="125"/>
    </location>
</feature>
<dbReference type="Proteomes" id="UP000027135">
    <property type="component" value="Unassembled WGS sequence"/>
</dbReference>
<evidence type="ECO:0000256" key="1">
    <source>
        <dbReference type="SAM" id="Coils"/>
    </source>
</evidence>
<name>A0A067QF51_ZOONE</name>
<dbReference type="PANTHER" id="PTHR14383:SF1">
    <property type="entry name" value="PLECKSTRIN HOMOLOGY DOMAIN-CONTAINING FAMILY D MEMBER 1"/>
    <property type="match status" value="1"/>
</dbReference>